<dbReference type="PROSITE" id="PS50995">
    <property type="entry name" value="HTH_MARR_2"/>
    <property type="match status" value="1"/>
</dbReference>
<dbReference type="OrthoDB" id="122135at2"/>
<evidence type="ECO:0000259" key="1">
    <source>
        <dbReference type="PROSITE" id="PS50995"/>
    </source>
</evidence>
<keyword evidence="3" id="KW-1185">Reference proteome</keyword>
<protein>
    <submittedName>
        <fullName evidence="2">MarR family transcriptional regulator</fullName>
    </submittedName>
</protein>
<feature type="domain" description="HTH marR-type" evidence="1">
    <location>
        <begin position="11"/>
        <end position="141"/>
    </location>
</feature>
<dbReference type="RefSeq" id="WP_129984867.1">
    <property type="nucleotide sequence ID" value="NZ_SDPU01000001.1"/>
</dbReference>
<comment type="caution">
    <text evidence="2">The sequence shown here is derived from an EMBL/GenBank/DDBJ whole genome shotgun (WGS) entry which is preliminary data.</text>
</comment>
<dbReference type="SUPFAM" id="SSF46785">
    <property type="entry name" value="Winged helix' DNA-binding domain"/>
    <property type="match status" value="1"/>
</dbReference>
<dbReference type="PANTHER" id="PTHR33164">
    <property type="entry name" value="TRANSCRIPTIONAL REGULATOR, MARR FAMILY"/>
    <property type="match status" value="1"/>
</dbReference>
<dbReference type="InterPro" id="IPR039422">
    <property type="entry name" value="MarR/SlyA-like"/>
</dbReference>
<dbReference type="GO" id="GO:0006950">
    <property type="term" value="P:response to stress"/>
    <property type="evidence" value="ECO:0007669"/>
    <property type="project" value="TreeGrafter"/>
</dbReference>
<dbReference type="EMBL" id="SDPU01000001">
    <property type="protein sequence ID" value="RYU15584.1"/>
    <property type="molecule type" value="Genomic_DNA"/>
</dbReference>
<reference evidence="2 3" key="1">
    <citation type="submission" date="2019-01" db="EMBL/GenBank/DDBJ databases">
        <title>Nocardioides guangzhouensis sp. nov., an actinobacterium isolated from soil.</title>
        <authorList>
            <person name="Fu Y."/>
            <person name="Cai Y."/>
            <person name="Lin Z."/>
            <person name="Chen P."/>
        </authorList>
    </citation>
    <scope>NUCLEOTIDE SEQUENCE [LARGE SCALE GENOMIC DNA]</scope>
    <source>
        <strain evidence="2 3">NBRC 105384</strain>
    </source>
</reference>
<dbReference type="PANTHER" id="PTHR33164:SF57">
    <property type="entry name" value="MARR-FAMILY TRANSCRIPTIONAL REGULATOR"/>
    <property type="match status" value="1"/>
</dbReference>
<dbReference type="Pfam" id="PF12802">
    <property type="entry name" value="MarR_2"/>
    <property type="match status" value="1"/>
</dbReference>
<dbReference type="Proteomes" id="UP000291189">
    <property type="component" value="Unassembled WGS sequence"/>
</dbReference>
<organism evidence="2 3">
    <name type="scientific">Nocardioides iriomotensis</name>
    <dbReference type="NCBI Taxonomy" id="715784"/>
    <lineage>
        <taxon>Bacteria</taxon>
        <taxon>Bacillati</taxon>
        <taxon>Actinomycetota</taxon>
        <taxon>Actinomycetes</taxon>
        <taxon>Propionibacteriales</taxon>
        <taxon>Nocardioidaceae</taxon>
        <taxon>Nocardioides</taxon>
    </lineage>
</organism>
<dbReference type="InterPro" id="IPR000835">
    <property type="entry name" value="HTH_MarR-typ"/>
</dbReference>
<accession>A0A4Q5JAC3</accession>
<sequence length="144" mass="16484">MSFVKGIAEDEKHVLMLLGTLIEEVRDAFAGEDWQGLRQSHFRVITLVPDEGISVTDLAERVRMTKQGCGQFVTQLVESGHLVTVADPADRRLRVVRRTPLGTRTVRKVARRVARVEDRWRAEVGERRYRTFRAVLDELATREA</sequence>
<evidence type="ECO:0000313" key="3">
    <source>
        <dbReference type="Proteomes" id="UP000291189"/>
    </source>
</evidence>
<dbReference type="InterPro" id="IPR036388">
    <property type="entry name" value="WH-like_DNA-bd_sf"/>
</dbReference>
<name>A0A4Q5JAC3_9ACTN</name>
<dbReference type="AlphaFoldDB" id="A0A4Q5JAC3"/>
<evidence type="ECO:0000313" key="2">
    <source>
        <dbReference type="EMBL" id="RYU15584.1"/>
    </source>
</evidence>
<proteinExistence type="predicted"/>
<dbReference type="Gene3D" id="1.10.10.10">
    <property type="entry name" value="Winged helix-like DNA-binding domain superfamily/Winged helix DNA-binding domain"/>
    <property type="match status" value="1"/>
</dbReference>
<gene>
    <name evidence="2" type="ORF">ETU37_00230</name>
</gene>
<dbReference type="GO" id="GO:0003700">
    <property type="term" value="F:DNA-binding transcription factor activity"/>
    <property type="evidence" value="ECO:0007669"/>
    <property type="project" value="InterPro"/>
</dbReference>
<dbReference type="InterPro" id="IPR036390">
    <property type="entry name" value="WH_DNA-bd_sf"/>
</dbReference>